<reference evidence="2" key="1">
    <citation type="submission" date="2023-12" db="EMBL/GenBank/DDBJ databases">
        <title>Genome assembly of Anisodus tanguticus.</title>
        <authorList>
            <person name="Wang Y.-J."/>
        </authorList>
    </citation>
    <scope>NUCLEOTIDE SEQUENCE</scope>
    <source>
        <strain evidence="2">KB-2021</strain>
        <tissue evidence="2">Leaf</tissue>
    </source>
</reference>
<name>A0AAE1S1I9_9SOLA</name>
<protein>
    <submittedName>
        <fullName evidence="2">Uncharacterized protein</fullName>
    </submittedName>
</protein>
<evidence type="ECO:0000256" key="1">
    <source>
        <dbReference type="ARBA" id="ARBA00022737"/>
    </source>
</evidence>
<evidence type="ECO:0000313" key="2">
    <source>
        <dbReference type="EMBL" id="KAK4361497.1"/>
    </source>
</evidence>
<dbReference type="Proteomes" id="UP001291623">
    <property type="component" value="Unassembled WGS sequence"/>
</dbReference>
<sequence>MSNAIMHAETTSDIFLRVKVNMDWLSCQQYWTNFSATTKLGVIHSGHLQQQGRSLMAPQYLPQDFHPYSEISNSNFENEKNYVGSVASKMALQHAI</sequence>
<dbReference type="PANTHER" id="PTHR10943">
    <property type="entry name" value="26S PROTEASOME NON-ATPASE REGULATORY SUBUNIT"/>
    <property type="match status" value="1"/>
</dbReference>
<proteinExistence type="predicted"/>
<accession>A0AAE1S1I9</accession>
<dbReference type="InterPro" id="IPR011989">
    <property type="entry name" value="ARM-like"/>
</dbReference>
<dbReference type="EMBL" id="JAVYJV010000010">
    <property type="protein sequence ID" value="KAK4361497.1"/>
    <property type="molecule type" value="Genomic_DNA"/>
</dbReference>
<organism evidence="2 3">
    <name type="scientific">Anisodus tanguticus</name>
    <dbReference type="NCBI Taxonomy" id="243964"/>
    <lineage>
        <taxon>Eukaryota</taxon>
        <taxon>Viridiplantae</taxon>
        <taxon>Streptophyta</taxon>
        <taxon>Embryophyta</taxon>
        <taxon>Tracheophyta</taxon>
        <taxon>Spermatophyta</taxon>
        <taxon>Magnoliopsida</taxon>
        <taxon>eudicotyledons</taxon>
        <taxon>Gunneridae</taxon>
        <taxon>Pentapetalae</taxon>
        <taxon>asterids</taxon>
        <taxon>lamiids</taxon>
        <taxon>Solanales</taxon>
        <taxon>Solanaceae</taxon>
        <taxon>Solanoideae</taxon>
        <taxon>Hyoscyameae</taxon>
        <taxon>Anisodus</taxon>
    </lineage>
</organism>
<dbReference type="AlphaFoldDB" id="A0AAE1S1I9"/>
<comment type="caution">
    <text evidence="2">The sequence shown here is derived from an EMBL/GenBank/DDBJ whole genome shotgun (WGS) entry which is preliminary data.</text>
</comment>
<dbReference type="GO" id="GO:0043161">
    <property type="term" value="P:proteasome-mediated ubiquitin-dependent protein catabolic process"/>
    <property type="evidence" value="ECO:0007669"/>
    <property type="project" value="TreeGrafter"/>
</dbReference>
<dbReference type="GO" id="GO:0005634">
    <property type="term" value="C:nucleus"/>
    <property type="evidence" value="ECO:0007669"/>
    <property type="project" value="TreeGrafter"/>
</dbReference>
<dbReference type="Gene3D" id="1.25.10.10">
    <property type="entry name" value="Leucine-rich Repeat Variant"/>
    <property type="match status" value="1"/>
</dbReference>
<gene>
    <name evidence="2" type="ORF">RND71_020449</name>
</gene>
<dbReference type="GO" id="GO:0008540">
    <property type="term" value="C:proteasome regulatory particle, base subcomplex"/>
    <property type="evidence" value="ECO:0007669"/>
    <property type="project" value="TreeGrafter"/>
</dbReference>
<keyword evidence="1" id="KW-0677">Repeat</keyword>
<dbReference type="GO" id="GO:0034515">
    <property type="term" value="C:proteasome storage granule"/>
    <property type="evidence" value="ECO:0007669"/>
    <property type="project" value="TreeGrafter"/>
</dbReference>
<dbReference type="PANTHER" id="PTHR10943:SF2">
    <property type="entry name" value="26S PROTEASOME NON-ATPASE REGULATORY SUBUNIT 1"/>
    <property type="match status" value="1"/>
</dbReference>
<keyword evidence="3" id="KW-1185">Reference proteome</keyword>
<evidence type="ECO:0000313" key="3">
    <source>
        <dbReference type="Proteomes" id="UP001291623"/>
    </source>
</evidence>